<dbReference type="PROSITE" id="PS51257">
    <property type="entry name" value="PROKAR_LIPOPROTEIN"/>
    <property type="match status" value="1"/>
</dbReference>
<gene>
    <name evidence="2" type="ORF">VAS14_05968</name>
</gene>
<feature type="region of interest" description="Disordered" evidence="1">
    <location>
        <begin position="255"/>
        <end position="307"/>
    </location>
</feature>
<dbReference type="Proteomes" id="UP000001603">
    <property type="component" value="Unassembled WGS sequence"/>
</dbReference>
<comment type="caution">
    <text evidence="2">The sequence shown here is derived from an EMBL/GenBank/DDBJ whole genome shotgun (WGS) entry which is preliminary data.</text>
</comment>
<protein>
    <submittedName>
        <fullName evidence="2">Uncharacterized protein</fullName>
    </submittedName>
</protein>
<name>Q1ZRT4_PHOAS</name>
<evidence type="ECO:0000256" key="1">
    <source>
        <dbReference type="SAM" id="MobiDB-lite"/>
    </source>
</evidence>
<dbReference type="EMBL" id="AAOJ01000002">
    <property type="protein sequence ID" value="EAS65243.1"/>
    <property type="molecule type" value="Genomic_DNA"/>
</dbReference>
<proteinExistence type="predicted"/>
<dbReference type="eggNOG" id="ENOG5033XRZ">
    <property type="taxonomic scope" value="Bacteria"/>
</dbReference>
<organism evidence="2 3">
    <name type="scientific">Photobacterium angustum (strain S14 / CCUG 15956)</name>
    <name type="common">Vibrio sp. (strain S14 / CCUG 15956)</name>
    <dbReference type="NCBI Taxonomy" id="314292"/>
    <lineage>
        <taxon>Bacteria</taxon>
        <taxon>Pseudomonadati</taxon>
        <taxon>Pseudomonadota</taxon>
        <taxon>Gammaproteobacteria</taxon>
        <taxon>Vibrionales</taxon>
        <taxon>Vibrionaceae</taxon>
        <taxon>Photobacterium</taxon>
    </lineage>
</organism>
<dbReference type="HOGENOM" id="CLU_076346_0_0_6"/>
<dbReference type="AlphaFoldDB" id="Q1ZRT4"/>
<dbReference type="RefSeq" id="WP_005369009.1">
    <property type="nucleotide sequence ID" value="NZ_CH902600.1"/>
</dbReference>
<evidence type="ECO:0000313" key="3">
    <source>
        <dbReference type="Proteomes" id="UP000001603"/>
    </source>
</evidence>
<sequence>MKIKLLSTIIASLVIVGCGSDNDNSVTTPKTKTYTLQAFDGAIKGIEGTFNCANGETGKITKTNGYGKSDVSNNTLTTEPETCTVEFTQTSGAIDMSNSKDMSNVSYSIPKGLMAAGKPAAATPISSLIAKYMKDNQIAEFDNSTASEVFSLLEIDTNNLNIIEFLQSPKAALEKLATAAPDAHKDLLAKTFVLSDVLTSQKGKTSTIKDMAIATKKITEVLISAHPNFPKSSSNGQLINDSFVSNLESSFEIISDPEQQLPDTLKDKVTNPSTGKERDPETGEPVTGGTGGGTGGGDGSSGGGTGN</sequence>
<dbReference type="CarbonylDB" id="Q1ZRT4"/>
<accession>Q1ZRT4</accession>
<feature type="compositionally biased region" description="Basic and acidic residues" evidence="1">
    <location>
        <begin position="264"/>
        <end position="281"/>
    </location>
</feature>
<dbReference type="OrthoDB" id="5878635at2"/>
<evidence type="ECO:0000313" key="2">
    <source>
        <dbReference type="EMBL" id="EAS65243.1"/>
    </source>
</evidence>
<feature type="compositionally biased region" description="Gly residues" evidence="1">
    <location>
        <begin position="286"/>
        <end position="307"/>
    </location>
</feature>
<reference evidence="2 3" key="1">
    <citation type="journal article" date="2009" name="Proc. Natl. Acad. Sci. U.S.A.">
        <title>The genomic basis of trophic strategy in marine bacteria.</title>
        <authorList>
            <person name="Lauro F.M."/>
            <person name="McDougald D."/>
            <person name="Thomas T."/>
            <person name="Williams T.J."/>
            <person name="Egan S."/>
            <person name="Rice S."/>
            <person name="DeMaere M.Z."/>
            <person name="Ting L."/>
            <person name="Ertan H."/>
            <person name="Johnson J."/>
            <person name="Ferriera S."/>
            <person name="Lapidus A."/>
            <person name="Anderson I."/>
            <person name="Kyrpides N."/>
            <person name="Munk A.C."/>
            <person name="Detter C."/>
            <person name="Han C.S."/>
            <person name="Brown M.V."/>
            <person name="Robb F.T."/>
            <person name="Kjelleberg S."/>
            <person name="Cavicchioli R."/>
        </authorList>
    </citation>
    <scope>NUCLEOTIDE SEQUENCE [LARGE SCALE GENOMIC DNA]</scope>
    <source>
        <strain evidence="2 3">S14</strain>
    </source>
</reference>